<evidence type="ECO:0000256" key="1">
    <source>
        <dbReference type="ARBA" id="ARBA00004141"/>
    </source>
</evidence>
<feature type="transmembrane region" description="Helical" evidence="8">
    <location>
        <begin position="7"/>
        <end position="30"/>
    </location>
</feature>
<dbReference type="GO" id="GO:0009055">
    <property type="term" value="F:electron transfer activity"/>
    <property type="evidence" value="ECO:0007669"/>
    <property type="project" value="UniProtKB-UniRule"/>
</dbReference>
<feature type="transmembrane region" description="Helical" evidence="8">
    <location>
        <begin position="152"/>
        <end position="169"/>
    </location>
</feature>
<evidence type="ECO:0000259" key="9">
    <source>
        <dbReference type="Pfam" id="PF01794"/>
    </source>
</evidence>
<feature type="transmembrane region" description="Helical" evidence="8">
    <location>
        <begin position="175"/>
        <end position="194"/>
    </location>
</feature>
<evidence type="ECO:0000256" key="3">
    <source>
        <dbReference type="ARBA" id="ARBA00022617"/>
    </source>
</evidence>
<organism evidence="10 11">
    <name type="scientific">Candidatus Methanofishera endochildressiae</name>
    <dbReference type="NCBI Taxonomy" id="2738884"/>
    <lineage>
        <taxon>Bacteria</taxon>
        <taxon>Pseudomonadati</taxon>
        <taxon>Pseudomonadota</taxon>
        <taxon>Gammaproteobacteria</taxon>
        <taxon>Candidatus Methanofishera</taxon>
    </lineage>
</organism>
<evidence type="ECO:0000256" key="5">
    <source>
        <dbReference type="ARBA" id="ARBA00022989"/>
    </source>
</evidence>
<dbReference type="PANTHER" id="PTHR36964">
    <property type="entry name" value="PROTEIN-METHIONINE-SULFOXIDE REDUCTASE HEME-BINDING SUBUNIT MSRQ"/>
    <property type="match status" value="1"/>
</dbReference>
<accession>A0A7Z0MNU8</accession>
<comment type="function">
    <text evidence="8">Part of the MsrPQ system that repairs oxidized periplasmic proteins containing methionine sulfoxide residues (Met-O), using respiratory chain electrons. Thus protects these proteins from oxidative-stress damage caused by reactive species of oxygen and chlorine generated by the host defense mechanisms. MsrPQ is essential for the maintenance of envelope integrity under bleach stress, rescuing a wide series of structurally unrelated periplasmic proteins from methionine oxidation. MsrQ provides electrons for reduction to the reductase catalytic subunit MsrP, using the quinone pool of the respiratory chain.</text>
</comment>
<dbReference type="Proteomes" id="UP000537890">
    <property type="component" value="Unassembled WGS sequence"/>
</dbReference>
<keyword evidence="5 8" id="KW-1133">Transmembrane helix</keyword>
<proteinExistence type="inferred from homology"/>
<dbReference type="GO" id="GO:0046872">
    <property type="term" value="F:metal ion binding"/>
    <property type="evidence" value="ECO:0007669"/>
    <property type="project" value="UniProtKB-KW"/>
</dbReference>
<comment type="cofactor">
    <cofactor evidence="8">
        <name>heme b</name>
        <dbReference type="ChEBI" id="CHEBI:60344"/>
    </cofactor>
    <text evidence="8">Binds 1 heme b (iron(II)-protoporphyrin IX) group per subunit.</text>
</comment>
<keyword evidence="4 8" id="KW-0812">Transmembrane</keyword>
<dbReference type="GO" id="GO:0005886">
    <property type="term" value="C:plasma membrane"/>
    <property type="evidence" value="ECO:0007669"/>
    <property type="project" value="UniProtKB-SubCell"/>
</dbReference>
<dbReference type="HAMAP" id="MF_01207">
    <property type="entry name" value="MsrQ"/>
    <property type="match status" value="1"/>
</dbReference>
<evidence type="ECO:0000256" key="2">
    <source>
        <dbReference type="ARBA" id="ARBA00022448"/>
    </source>
</evidence>
<evidence type="ECO:0000256" key="8">
    <source>
        <dbReference type="HAMAP-Rule" id="MF_01207"/>
    </source>
</evidence>
<name>A0A7Z0MNU8_9GAMM</name>
<dbReference type="EMBL" id="JACCHS010000026">
    <property type="protein sequence ID" value="NYT46667.1"/>
    <property type="molecule type" value="Genomic_DNA"/>
</dbReference>
<dbReference type="PANTHER" id="PTHR36964:SF1">
    <property type="entry name" value="PROTEIN-METHIONINE-SULFOXIDE REDUCTASE HEME-BINDING SUBUNIT MSRQ"/>
    <property type="match status" value="1"/>
</dbReference>
<dbReference type="InterPro" id="IPR013130">
    <property type="entry name" value="Fe3_Rdtase_TM_dom"/>
</dbReference>
<keyword evidence="8" id="KW-0288">FMN</keyword>
<keyword evidence="8" id="KW-0249">Electron transport</keyword>
<evidence type="ECO:0000313" key="11">
    <source>
        <dbReference type="Proteomes" id="UP000537890"/>
    </source>
</evidence>
<keyword evidence="7 8" id="KW-0472">Membrane</keyword>
<dbReference type="InterPro" id="IPR022837">
    <property type="entry name" value="MsrQ-like"/>
</dbReference>
<feature type="transmembrane region" description="Helical" evidence="8">
    <location>
        <begin position="50"/>
        <end position="68"/>
    </location>
</feature>
<comment type="subunit">
    <text evidence="8">Heterodimer of a catalytic subunit (MsrP) and a heme-binding subunit (MsrQ).</text>
</comment>
<evidence type="ECO:0000256" key="4">
    <source>
        <dbReference type="ARBA" id="ARBA00022692"/>
    </source>
</evidence>
<evidence type="ECO:0000313" key="10">
    <source>
        <dbReference type="EMBL" id="NYT46667.1"/>
    </source>
</evidence>
<gene>
    <name evidence="8" type="primary">msrQ</name>
    <name evidence="10" type="ORF">H0A75_02375</name>
</gene>
<keyword evidence="8" id="KW-0479">Metal-binding</keyword>
<dbReference type="GO" id="GO:0010181">
    <property type="term" value="F:FMN binding"/>
    <property type="evidence" value="ECO:0007669"/>
    <property type="project" value="UniProtKB-UniRule"/>
</dbReference>
<evidence type="ECO:0000256" key="6">
    <source>
        <dbReference type="ARBA" id="ARBA00023004"/>
    </source>
</evidence>
<comment type="cofactor">
    <cofactor evidence="8">
        <name>FMN</name>
        <dbReference type="ChEBI" id="CHEBI:58210"/>
    </cofactor>
    <text evidence="8">Binds 1 FMN per subunit.</text>
</comment>
<feature type="transmembrane region" description="Helical" evidence="8">
    <location>
        <begin position="80"/>
        <end position="102"/>
    </location>
</feature>
<feature type="domain" description="Ferric oxidoreductase" evidence="9">
    <location>
        <begin position="48"/>
        <end position="159"/>
    </location>
</feature>
<dbReference type="GO" id="GO:0016679">
    <property type="term" value="F:oxidoreductase activity, acting on diphenols and related substances as donors"/>
    <property type="evidence" value="ECO:0007669"/>
    <property type="project" value="TreeGrafter"/>
</dbReference>
<dbReference type="AlphaFoldDB" id="A0A7Z0MNU8"/>
<sequence>MRISKKGWAFIKVIIFFLSLSPFLLLLNATIQGQLGANPIQTLHFSLGDWALRFLCIGLALTPLKRLIKQSWPIRFRRMMGLFAFFYASSHFLVYIVLDLSFSWEEFIDEVPKSPYILVGLFTYLLLIPLALTSTKAMQKRLGKRWTQIHKLVYIAGISAVIHYLWLVKSDLVEPLIYASIMFVLLGSRLLNYVKTRKAAPALVNQRSTT</sequence>
<keyword evidence="8" id="KW-1003">Cell membrane</keyword>
<dbReference type="Pfam" id="PF01794">
    <property type="entry name" value="Ferric_reduct"/>
    <property type="match status" value="1"/>
</dbReference>
<comment type="subcellular location">
    <subcellularLocation>
        <location evidence="8">Cell membrane</location>
        <topology evidence="8">Multi-pass membrane protein</topology>
    </subcellularLocation>
    <subcellularLocation>
        <location evidence="1">Membrane</location>
        <topology evidence="1">Multi-pass membrane protein</topology>
    </subcellularLocation>
</comment>
<evidence type="ECO:0000256" key="7">
    <source>
        <dbReference type="ARBA" id="ARBA00023136"/>
    </source>
</evidence>
<comment type="caution">
    <text evidence="10">The sequence shown here is derived from an EMBL/GenBank/DDBJ whole genome shotgun (WGS) entry which is preliminary data.</text>
</comment>
<reference evidence="10 11" key="1">
    <citation type="submission" date="2020-05" db="EMBL/GenBank/DDBJ databases">
        <title>Horizontal transmission and recombination maintain forever young bacterial symbiont genomes.</title>
        <authorList>
            <person name="Russell S.L."/>
            <person name="Pepper-Tunick E."/>
            <person name="Svedberg J."/>
            <person name="Byrne A."/>
            <person name="Ruelas Castillo J."/>
            <person name="Vollmers C."/>
            <person name="Beinart R.A."/>
            <person name="Corbett-Detig R."/>
        </authorList>
    </citation>
    <scope>NUCLEOTIDE SEQUENCE [LARGE SCALE GENOMIC DNA]</scope>
    <source>
        <strain evidence="10">4727-3</strain>
    </source>
</reference>
<comment type="similarity">
    <text evidence="8">Belongs to the MsrQ family.</text>
</comment>
<feature type="transmembrane region" description="Helical" evidence="8">
    <location>
        <begin position="114"/>
        <end position="132"/>
    </location>
</feature>
<keyword evidence="2 8" id="KW-0813">Transport</keyword>
<keyword evidence="3 8" id="KW-0349">Heme</keyword>
<keyword evidence="8" id="KW-0285">Flavoprotein</keyword>
<dbReference type="GO" id="GO:0020037">
    <property type="term" value="F:heme binding"/>
    <property type="evidence" value="ECO:0007669"/>
    <property type="project" value="UniProtKB-UniRule"/>
</dbReference>
<keyword evidence="6 8" id="KW-0408">Iron</keyword>
<dbReference type="GO" id="GO:0030091">
    <property type="term" value="P:protein repair"/>
    <property type="evidence" value="ECO:0007669"/>
    <property type="project" value="UniProtKB-UniRule"/>
</dbReference>
<protein>
    <recommendedName>
        <fullName evidence="8">Protein-methionine-sulfoxide reductase heme-binding subunit MsrQ</fullName>
    </recommendedName>
    <alternativeName>
        <fullName evidence="8">Flavocytochrome MsrQ</fullName>
    </alternativeName>
</protein>